<protein>
    <submittedName>
        <fullName evidence="2">AzlD domain-containing protein</fullName>
    </submittedName>
</protein>
<evidence type="ECO:0000313" key="3">
    <source>
        <dbReference type="Proteomes" id="UP001500466"/>
    </source>
</evidence>
<keyword evidence="1" id="KW-1133">Transmembrane helix</keyword>
<proteinExistence type="predicted"/>
<evidence type="ECO:0000256" key="1">
    <source>
        <dbReference type="SAM" id="Phobius"/>
    </source>
</evidence>
<feature type="transmembrane region" description="Helical" evidence="1">
    <location>
        <begin position="45"/>
        <end position="64"/>
    </location>
</feature>
<dbReference type="InterPro" id="IPR008407">
    <property type="entry name" value="Brnchd-chn_aa_trnsp_AzlD"/>
</dbReference>
<dbReference type="Pfam" id="PF05437">
    <property type="entry name" value="AzlD"/>
    <property type="match status" value="1"/>
</dbReference>
<accession>A0ABP9I6N3</accession>
<keyword evidence="3" id="KW-1185">Reference proteome</keyword>
<keyword evidence="1" id="KW-0812">Transmembrane</keyword>
<evidence type="ECO:0000313" key="2">
    <source>
        <dbReference type="EMBL" id="GAA4988985.1"/>
    </source>
</evidence>
<dbReference type="EMBL" id="BAABHS010000036">
    <property type="protein sequence ID" value="GAA4988985.1"/>
    <property type="molecule type" value="Genomic_DNA"/>
</dbReference>
<organism evidence="2 3">
    <name type="scientific">Yinghuangia aomiensis</name>
    <dbReference type="NCBI Taxonomy" id="676205"/>
    <lineage>
        <taxon>Bacteria</taxon>
        <taxon>Bacillati</taxon>
        <taxon>Actinomycetota</taxon>
        <taxon>Actinomycetes</taxon>
        <taxon>Kitasatosporales</taxon>
        <taxon>Streptomycetaceae</taxon>
        <taxon>Yinghuangia</taxon>
    </lineage>
</organism>
<comment type="caution">
    <text evidence="2">The sequence shown here is derived from an EMBL/GenBank/DDBJ whole genome shotgun (WGS) entry which is preliminary data.</text>
</comment>
<gene>
    <name evidence="2" type="ORF">GCM10023205_70060</name>
</gene>
<sequence length="107" mass="10858">MTATSPIVAAMLALAAGTFLLRLAGPALRARVRFPPPAEHLLEASAVVLLAGLLAVSACFEGHSPAGPARLLGVLTGALLAWRRAPFLAVVLGAATTTALLRLLGLN</sequence>
<name>A0ABP9I6N3_9ACTN</name>
<dbReference type="RefSeq" id="WP_345679844.1">
    <property type="nucleotide sequence ID" value="NZ_BAABHS010000036.1"/>
</dbReference>
<keyword evidence="1" id="KW-0472">Membrane</keyword>
<reference evidence="3" key="1">
    <citation type="journal article" date="2019" name="Int. J. Syst. Evol. Microbiol.">
        <title>The Global Catalogue of Microorganisms (GCM) 10K type strain sequencing project: providing services to taxonomists for standard genome sequencing and annotation.</title>
        <authorList>
            <consortium name="The Broad Institute Genomics Platform"/>
            <consortium name="The Broad Institute Genome Sequencing Center for Infectious Disease"/>
            <person name="Wu L."/>
            <person name="Ma J."/>
        </authorList>
    </citation>
    <scope>NUCLEOTIDE SEQUENCE [LARGE SCALE GENOMIC DNA]</scope>
    <source>
        <strain evidence="3">JCM 17986</strain>
    </source>
</reference>
<dbReference type="Proteomes" id="UP001500466">
    <property type="component" value="Unassembled WGS sequence"/>
</dbReference>
<feature type="transmembrane region" description="Helical" evidence="1">
    <location>
        <begin position="85"/>
        <end position="104"/>
    </location>
</feature>